<dbReference type="EMBL" id="CAJVPD010000304">
    <property type="protein sequence ID" value="CAG8429968.1"/>
    <property type="molecule type" value="Genomic_DNA"/>
</dbReference>
<dbReference type="OrthoDB" id="10252171at2759"/>
<feature type="domain" description="Aminoglycoside phosphotransferase" evidence="1">
    <location>
        <begin position="51"/>
        <end position="240"/>
    </location>
</feature>
<dbReference type="Proteomes" id="UP001152592">
    <property type="component" value="Unassembled WGS sequence"/>
</dbReference>
<gene>
    <name evidence="2" type="ORF">PSALAMII_LOCUS10880</name>
</gene>
<dbReference type="SUPFAM" id="SSF56112">
    <property type="entry name" value="Protein kinase-like (PK-like)"/>
    <property type="match status" value="1"/>
</dbReference>
<evidence type="ECO:0000313" key="3">
    <source>
        <dbReference type="Proteomes" id="UP001152592"/>
    </source>
</evidence>
<evidence type="ECO:0000259" key="1">
    <source>
        <dbReference type="Pfam" id="PF01636"/>
    </source>
</evidence>
<dbReference type="Pfam" id="PF01636">
    <property type="entry name" value="APH"/>
    <property type="match status" value="1"/>
</dbReference>
<dbReference type="InterPro" id="IPR002575">
    <property type="entry name" value="Aminoglycoside_PTrfase"/>
</dbReference>
<accession>A0A9W4K573</accession>
<reference evidence="2" key="1">
    <citation type="submission" date="2021-07" db="EMBL/GenBank/DDBJ databases">
        <authorList>
            <person name="Branca A.L. A."/>
        </authorList>
    </citation>
    <scope>NUCLEOTIDE SEQUENCE</scope>
</reference>
<sequence>MALENYSAEDKIAEFFAQTTTTQAKCNTQARELVGGDVIPVGIQGSCSYTVYAGTKQEFVVQFRLRPVLLEMKTVALARQIYGSLVPWTTCHGHMGDMVDGKECLIIYVMDRVQGVSQLEFQLSRDESSSLEFPAWRQNLVSDLAKFFARAWNFPVHVDDEVREALQKRYETDLKLLYHALPDRFRPIIQQSLDSLPAIMSLPTVLLHQDLGVFNVMVDEESHHLVGIIDWAEAEVGPFGVNLHFLQQTLGELHLKHGWTRHDDYDALHQTFWAGLMEGTGLGESESSKIEMAMAVGLLLSRGFTCRLAGMPPPVPIQDDEKGAYNLLTLDGFLINPETKFRTQV</sequence>
<proteinExistence type="predicted"/>
<comment type="caution">
    <text evidence="2">The sequence shown here is derived from an EMBL/GenBank/DDBJ whole genome shotgun (WGS) entry which is preliminary data.</text>
</comment>
<name>A0A9W4K573_9EURO</name>
<dbReference type="InterPro" id="IPR051678">
    <property type="entry name" value="AGP_Transferase"/>
</dbReference>
<organism evidence="2 3">
    <name type="scientific">Penicillium salamii</name>
    <dbReference type="NCBI Taxonomy" id="1612424"/>
    <lineage>
        <taxon>Eukaryota</taxon>
        <taxon>Fungi</taxon>
        <taxon>Dikarya</taxon>
        <taxon>Ascomycota</taxon>
        <taxon>Pezizomycotina</taxon>
        <taxon>Eurotiomycetes</taxon>
        <taxon>Eurotiomycetidae</taxon>
        <taxon>Eurotiales</taxon>
        <taxon>Aspergillaceae</taxon>
        <taxon>Penicillium</taxon>
    </lineage>
</organism>
<dbReference type="Gene3D" id="3.90.1200.10">
    <property type="match status" value="1"/>
</dbReference>
<dbReference type="AlphaFoldDB" id="A0A9W4K573"/>
<dbReference type="InterPro" id="IPR011009">
    <property type="entry name" value="Kinase-like_dom_sf"/>
</dbReference>
<dbReference type="PANTHER" id="PTHR21310">
    <property type="entry name" value="AMINOGLYCOSIDE PHOSPHOTRANSFERASE-RELATED-RELATED"/>
    <property type="match status" value="1"/>
</dbReference>
<evidence type="ECO:0000313" key="2">
    <source>
        <dbReference type="EMBL" id="CAG8429968.1"/>
    </source>
</evidence>
<protein>
    <recommendedName>
        <fullName evidence="1">Aminoglycoside phosphotransferase domain-containing protein</fullName>
    </recommendedName>
</protein>